<accession>A0A0G0N985</accession>
<dbReference type="InterPro" id="IPR011060">
    <property type="entry name" value="RibuloseP-bd_barrel"/>
</dbReference>
<dbReference type="InterPro" id="IPR013785">
    <property type="entry name" value="Aldolase_TIM"/>
</dbReference>
<dbReference type="AlphaFoldDB" id="A0A0G0N985"/>
<comment type="caution">
    <text evidence="1">The sequence shown here is derived from an EMBL/GenBank/DDBJ whole genome shotgun (WGS) entry which is preliminary data.</text>
</comment>
<evidence type="ECO:0000313" key="1">
    <source>
        <dbReference type="EMBL" id="KKQ73651.1"/>
    </source>
</evidence>
<dbReference type="Proteomes" id="UP000034181">
    <property type="component" value="Unassembled WGS sequence"/>
</dbReference>
<gene>
    <name evidence="1" type="ORF">US96_C0057G0004</name>
</gene>
<dbReference type="EMBL" id="LBUZ01000057">
    <property type="protein sequence ID" value="KKQ73651.1"/>
    <property type="molecule type" value="Genomic_DNA"/>
</dbReference>
<sequence>MIAAQEGVKDFVVPGNKLEYVQKYTDLFDDILGPGNFTLYAPGFITQGGEISDFAKAAGDRWHVIVGSAIYKAVNINEAAEQMTKQIR</sequence>
<dbReference type="Gene3D" id="3.20.20.70">
    <property type="entry name" value="Aldolase class I"/>
    <property type="match status" value="1"/>
</dbReference>
<protein>
    <recommendedName>
        <fullName evidence="3">Orotidine 5'-phosphate decarboxylase</fullName>
    </recommendedName>
</protein>
<evidence type="ECO:0000313" key="2">
    <source>
        <dbReference type="Proteomes" id="UP000034181"/>
    </source>
</evidence>
<proteinExistence type="predicted"/>
<evidence type="ECO:0008006" key="3">
    <source>
        <dbReference type="Google" id="ProtNLM"/>
    </source>
</evidence>
<reference evidence="1 2" key="1">
    <citation type="journal article" date="2015" name="Nature">
        <title>rRNA introns, odd ribosomes, and small enigmatic genomes across a large radiation of phyla.</title>
        <authorList>
            <person name="Brown C.T."/>
            <person name="Hug L.A."/>
            <person name="Thomas B.C."/>
            <person name="Sharon I."/>
            <person name="Castelle C.J."/>
            <person name="Singh A."/>
            <person name="Wilkins M.J."/>
            <person name="Williams K.H."/>
            <person name="Banfield J.F."/>
        </authorList>
    </citation>
    <scope>NUCLEOTIDE SEQUENCE [LARGE SCALE GENOMIC DNA]</scope>
</reference>
<organism evidence="1 2">
    <name type="scientific">Candidatus Woesebacteria bacterium GW2011_GWB1_38_5b</name>
    <dbReference type="NCBI Taxonomy" id="1618569"/>
    <lineage>
        <taxon>Bacteria</taxon>
        <taxon>Candidatus Woeseibacteriota</taxon>
    </lineage>
</organism>
<dbReference type="SUPFAM" id="SSF51366">
    <property type="entry name" value="Ribulose-phoshate binding barrel"/>
    <property type="match status" value="1"/>
</dbReference>
<name>A0A0G0N985_9BACT</name>